<comment type="caution">
    <text evidence="2">The sequence shown here is derived from an EMBL/GenBank/DDBJ whole genome shotgun (WGS) entry which is preliminary data.</text>
</comment>
<feature type="transmembrane region" description="Helical" evidence="1">
    <location>
        <begin position="139"/>
        <end position="158"/>
    </location>
</feature>
<reference evidence="2 3" key="2">
    <citation type="submission" date="2024-06" db="EMBL/GenBank/DDBJ databases">
        <title>Thioclava kandeliae sp. nov. from a rhizosphere soil sample of Kandelia candel in a mangrove.</title>
        <authorList>
            <person name="Mu T."/>
        </authorList>
    </citation>
    <scope>NUCLEOTIDE SEQUENCE [LARGE SCALE GENOMIC DNA]</scope>
    <source>
        <strain evidence="2 3">CPCC 100088</strain>
    </source>
</reference>
<evidence type="ECO:0000313" key="3">
    <source>
        <dbReference type="Proteomes" id="UP001438953"/>
    </source>
</evidence>
<keyword evidence="1" id="KW-1133">Transmembrane helix</keyword>
<dbReference type="InterPro" id="IPR021329">
    <property type="entry name" value="DUF2938"/>
</dbReference>
<evidence type="ECO:0000256" key="1">
    <source>
        <dbReference type="SAM" id="Phobius"/>
    </source>
</evidence>
<accession>A0ABV1SNF8</accession>
<dbReference type="Pfam" id="PF11158">
    <property type="entry name" value="DUF2938"/>
    <property type="match status" value="1"/>
</dbReference>
<proteinExistence type="predicted"/>
<dbReference type="EMBL" id="JAYWLC010000045">
    <property type="protein sequence ID" value="MER5174029.1"/>
    <property type="molecule type" value="Genomic_DNA"/>
</dbReference>
<keyword evidence="1" id="KW-0812">Transmembrane</keyword>
<organism evidence="2 3">
    <name type="scientific">Thioclava kandeliae</name>
    <dbReference type="NCBI Taxonomy" id="3070818"/>
    <lineage>
        <taxon>Bacteria</taxon>
        <taxon>Pseudomonadati</taxon>
        <taxon>Pseudomonadota</taxon>
        <taxon>Alphaproteobacteria</taxon>
        <taxon>Rhodobacterales</taxon>
        <taxon>Paracoccaceae</taxon>
        <taxon>Thioclava</taxon>
    </lineage>
</organism>
<reference evidence="2 3" key="1">
    <citation type="submission" date="2024-01" db="EMBL/GenBank/DDBJ databases">
        <authorList>
            <person name="Deng Y."/>
            <person name="Su J."/>
        </authorList>
    </citation>
    <scope>NUCLEOTIDE SEQUENCE [LARGE SCALE GENOMIC DNA]</scope>
    <source>
        <strain evidence="2 3">CPCC 100088</strain>
    </source>
</reference>
<dbReference type="Proteomes" id="UP001438953">
    <property type="component" value="Unassembled WGS sequence"/>
</dbReference>
<name>A0ABV1SNF8_9RHOB</name>
<protein>
    <submittedName>
        <fullName evidence="2">DUF2938 family protein</fullName>
    </submittedName>
</protein>
<feature type="transmembrane region" description="Helical" evidence="1">
    <location>
        <begin position="99"/>
        <end position="119"/>
    </location>
</feature>
<feature type="transmembrane region" description="Helical" evidence="1">
    <location>
        <begin position="67"/>
        <end position="87"/>
    </location>
</feature>
<dbReference type="RefSeq" id="WP_350939309.1">
    <property type="nucleotide sequence ID" value="NZ_JAYWLC010000045.1"/>
</dbReference>
<evidence type="ECO:0000313" key="2">
    <source>
        <dbReference type="EMBL" id="MER5174029.1"/>
    </source>
</evidence>
<gene>
    <name evidence="2" type="ORF">VSX56_19965</name>
</gene>
<keyword evidence="1" id="KW-0472">Membrane</keyword>
<keyword evidence="3" id="KW-1185">Reference proteome</keyword>
<sequence>MASEILRFIVVVGIASTLLLDLSAQLMARLAGKTPTNWGNVGLWLRGMARGRWVFVSSAAPTGADHALGWAFHYFVGIAYAASYPLIWGGGIVETSRFWPFLVIGLGLTTCAGLCLMVPGMGGGFLGRGVPDRAGLLKGMLMAHLVFALGEYATACLLA</sequence>